<protein>
    <recommendedName>
        <fullName evidence="1">F-box domain-containing protein</fullName>
    </recommendedName>
</protein>
<feature type="domain" description="F-box" evidence="1">
    <location>
        <begin position="4"/>
        <end position="43"/>
    </location>
</feature>
<dbReference type="SMART" id="SM00256">
    <property type="entry name" value="FBOX"/>
    <property type="match status" value="1"/>
</dbReference>
<dbReference type="InterPro" id="IPR001810">
    <property type="entry name" value="F-box_dom"/>
</dbReference>
<name>A0A7J6W898_THATH</name>
<evidence type="ECO:0000313" key="2">
    <source>
        <dbReference type="EMBL" id="KAF5193451.1"/>
    </source>
</evidence>
<dbReference type="InterPro" id="IPR006527">
    <property type="entry name" value="F-box-assoc_dom_typ1"/>
</dbReference>
<dbReference type="OrthoDB" id="1059987at2759"/>
<dbReference type="Pfam" id="PF07734">
    <property type="entry name" value="FBA_1"/>
    <property type="match status" value="1"/>
</dbReference>
<reference evidence="2 3" key="1">
    <citation type="submission" date="2020-06" db="EMBL/GenBank/DDBJ databases">
        <title>Transcriptomic and genomic resources for Thalictrum thalictroides and T. hernandezii: Facilitating candidate gene discovery in an emerging model plant lineage.</title>
        <authorList>
            <person name="Arias T."/>
            <person name="Riano-Pachon D.M."/>
            <person name="Di Stilio V.S."/>
        </authorList>
    </citation>
    <scope>NUCLEOTIDE SEQUENCE [LARGE SCALE GENOMIC DNA]</scope>
    <source>
        <strain evidence="3">cv. WT478/WT964</strain>
        <tissue evidence="2">Leaves</tissue>
    </source>
</reference>
<dbReference type="NCBIfam" id="TIGR01640">
    <property type="entry name" value="F_box_assoc_1"/>
    <property type="match status" value="1"/>
</dbReference>
<comment type="caution">
    <text evidence="2">The sequence shown here is derived from an EMBL/GenBank/DDBJ whole genome shotgun (WGS) entry which is preliminary data.</text>
</comment>
<dbReference type="PANTHER" id="PTHR31672:SF13">
    <property type="entry name" value="F-BOX PROTEIN CPR30-LIKE"/>
    <property type="match status" value="1"/>
</dbReference>
<proteinExistence type="predicted"/>
<dbReference type="PANTHER" id="PTHR31672">
    <property type="entry name" value="BNACNNG10540D PROTEIN"/>
    <property type="match status" value="1"/>
</dbReference>
<dbReference type="InterPro" id="IPR017451">
    <property type="entry name" value="F-box-assoc_interact_dom"/>
</dbReference>
<dbReference type="InterPro" id="IPR036047">
    <property type="entry name" value="F-box-like_dom_sf"/>
</dbReference>
<evidence type="ECO:0000313" key="3">
    <source>
        <dbReference type="Proteomes" id="UP000554482"/>
    </source>
</evidence>
<dbReference type="EMBL" id="JABWDY010020036">
    <property type="protein sequence ID" value="KAF5193451.1"/>
    <property type="molecule type" value="Genomic_DNA"/>
</dbReference>
<dbReference type="Proteomes" id="UP000554482">
    <property type="component" value="Unassembled WGS sequence"/>
</dbReference>
<dbReference type="SUPFAM" id="SSF81383">
    <property type="entry name" value="F-box domain"/>
    <property type="match status" value="1"/>
</dbReference>
<keyword evidence="3" id="KW-1185">Reference proteome</keyword>
<gene>
    <name evidence="2" type="ORF">FRX31_016966</name>
</gene>
<dbReference type="AlphaFoldDB" id="A0A7J6W898"/>
<sequence>MERLTQDLTIDILSWLPIRSLLCCKCVCKTWHTIISDPVFSTLQLHRSSSSDLFFHFNFSIEYGDFYISESGSRYEAHSQESDFYLALGNEDRFEEDDDEDDSLILRPSKTVHVPFFIDSWKDFNVLGSCNGLLVLSTIWNTESVTMFATEPIYIFNPITGEHLQLPSIRISPELGIVVKFLSGFGFDVSTQDFKLVILLFYVPHGSDVLELESTMNEMHVYPFRSNTWSKETGNVPNVLLDTCQVFSYVFINGSLYWSAIDVDSRLHILSLHLGSEDFGEIPTPDLPLLAENTSKQFAWDQSDQFALGVLEECLSLVDYSHENFIDIWQMMNNNGNEHWVKLLSIDREVMLYSLQSRSVMCLEYGKKGEILLMGSSNFVVYNAESSTCTKVWVAVEGDGNCRAIPFVGSLISIRLA</sequence>
<accession>A0A7J6W898</accession>
<dbReference type="InterPro" id="IPR050796">
    <property type="entry name" value="SCF_F-box_component"/>
</dbReference>
<evidence type="ECO:0000259" key="1">
    <source>
        <dbReference type="SMART" id="SM00256"/>
    </source>
</evidence>
<dbReference type="Pfam" id="PF00646">
    <property type="entry name" value="F-box"/>
    <property type="match status" value="1"/>
</dbReference>
<dbReference type="CDD" id="cd22157">
    <property type="entry name" value="F-box_AtFBW1-like"/>
    <property type="match status" value="1"/>
</dbReference>
<organism evidence="2 3">
    <name type="scientific">Thalictrum thalictroides</name>
    <name type="common">Rue-anemone</name>
    <name type="synonym">Anemone thalictroides</name>
    <dbReference type="NCBI Taxonomy" id="46969"/>
    <lineage>
        <taxon>Eukaryota</taxon>
        <taxon>Viridiplantae</taxon>
        <taxon>Streptophyta</taxon>
        <taxon>Embryophyta</taxon>
        <taxon>Tracheophyta</taxon>
        <taxon>Spermatophyta</taxon>
        <taxon>Magnoliopsida</taxon>
        <taxon>Ranunculales</taxon>
        <taxon>Ranunculaceae</taxon>
        <taxon>Thalictroideae</taxon>
        <taxon>Thalictrum</taxon>
    </lineage>
</organism>
<dbReference type="Gene3D" id="1.20.1280.50">
    <property type="match status" value="1"/>
</dbReference>